<reference evidence="2" key="1">
    <citation type="journal article" date="2019" name="Int. J. Syst. Evol. Microbiol.">
        <title>The Global Catalogue of Microorganisms (GCM) 10K type strain sequencing project: providing services to taxonomists for standard genome sequencing and annotation.</title>
        <authorList>
            <consortium name="The Broad Institute Genomics Platform"/>
            <consortium name="The Broad Institute Genome Sequencing Center for Infectious Disease"/>
            <person name="Wu L."/>
            <person name="Ma J."/>
        </authorList>
    </citation>
    <scope>NUCLEOTIDE SEQUENCE [LARGE SCALE GENOMIC DNA]</scope>
    <source>
        <strain evidence="2">CGMCC 1.15341</strain>
    </source>
</reference>
<proteinExistence type="predicted"/>
<dbReference type="Proteomes" id="UP000629025">
    <property type="component" value="Unassembled WGS sequence"/>
</dbReference>
<organism evidence="1 2">
    <name type="scientific">Marinobacterium zhoushanense</name>
    <dbReference type="NCBI Taxonomy" id="1679163"/>
    <lineage>
        <taxon>Bacteria</taxon>
        <taxon>Pseudomonadati</taxon>
        <taxon>Pseudomonadota</taxon>
        <taxon>Gammaproteobacteria</taxon>
        <taxon>Oceanospirillales</taxon>
        <taxon>Oceanospirillaceae</taxon>
        <taxon>Marinobacterium</taxon>
    </lineage>
</organism>
<protein>
    <submittedName>
        <fullName evidence="1">DUF1365 domain-containing protein</fullName>
    </submittedName>
</protein>
<evidence type="ECO:0000313" key="1">
    <source>
        <dbReference type="EMBL" id="GGB91829.1"/>
    </source>
</evidence>
<dbReference type="PANTHER" id="PTHR33973">
    <property type="entry name" value="OS07G0153300 PROTEIN"/>
    <property type="match status" value="1"/>
</dbReference>
<name>A0ABQ1KC21_9GAMM</name>
<comment type="caution">
    <text evidence="1">The sequence shown here is derived from an EMBL/GenBank/DDBJ whole genome shotgun (WGS) entry which is preliminary data.</text>
</comment>
<accession>A0ABQ1KC21</accession>
<sequence length="267" mass="31083">MANRELNSRVYCGQVMHHRFSPKRHRFVYSVFSLLLDLDELQDLPRRVKGFSLNRFNLFSLHEKDHGAGQGQLRDEIECLLRRQGYGDATARILLLCYPRILGYVFNPLSVYFCYDSQQHLAVVIYEVSNTFGERHSYLIKVDEGDRTIRQQCSKSMYVSPFTPPVSDYNFRIQPPAARIAVCISQLSSEQRLLHATFTGKAENLGCWSAVSLFFRYPMMTLKVIGAIHWEALRLWLKGVPVYRHESGHRFSVSWQDKDGVRHYEII</sequence>
<evidence type="ECO:0000313" key="2">
    <source>
        <dbReference type="Proteomes" id="UP000629025"/>
    </source>
</evidence>
<dbReference type="EMBL" id="BMIJ01000003">
    <property type="protein sequence ID" value="GGB91829.1"/>
    <property type="molecule type" value="Genomic_DNA"/>
</dbReference>
<keyword evidence="2" id="KW-1185">Reference proteome</keyword>
<dbReference type="Pfam" id="PF07103">
    <property type="entry name" value="DUF1365"/>
    <property type="match status" value="1"/>
</dbReference>
<dbReference type="PANTHER" id="PTHR33973:SF4">
    <property type="entry name" value="OS07G0153300 PROTEIN"/>
    <property type="match status" value="1"/>
</dbReference>
<dbReference type="RefSeq" id="WP_188747337.1">
    <property type="nucleotide sequence ID" value="NZ_BMIJ01000003.1"/>
</dbReference>
<dbReference type="InterPro" id="IPR010775">
    <property type="entry name" value="DUF1365"/>
</dbReference>
<gene>
    <name evidence="1" type="ORF">GCM10011352_17360</name>
</gene>